<protein>
    <submittedName>
        <fullName evidence="1">Uncharacterized protein</fullName>
    </submittedName>
</protein>
<organism evidence="1 2">
    <name type="scientific">Athelia psychrophila</name>
    <dbReference type="NCBI Taxonomy" id="1759441"/>
    <lineage>
        <taxon>Eukaryota</taxon>
        <taxon>Fungi</taxon>
        <taxon>Dikarya</taxon>
        <taxon>Basidiomycota</taxon>
        <taxon>Agaricomycotina</taxon>
        <taxon>Agaricomycetes</taxon>
        <taxon>Agaricomycetidae</taxon>
        <taxon>Atheliales</taxon>
        <taxon>Atheliaceae</taxon>
        <taxon>Athelia</taxon>
    </lineage>
</organism>
<evidence type="ECO:0000313" key="2">
    <source>
        <dbReference type="Proteomes" id="UP000076532"/>
    </source>
</evidence>
<dbReference type="AlphaFoldDB" id="A0A166I8V3"/>
<dbReference type="Proteomes" id="UP000076532">
    <property type="component" value="Unassembled WGS sequence"/>
</dbReference>
<reference evidence="1 2" key="1">
    <citation type="journal article" date="2016" name="Mol. Biol. Evol.">
        <title>Comparative Genomics of Early-Diverging Mushroom-Forming Fungi Provides Insights into the Origins of Lignocellulose Decay Capabilities.</title>
        <authorList>
            <person name="Nagy L.G."/>
            <person name="Riley R."/>
            <person name="Tritt A."/>
            <person name="Adam C."/>
            <person name="Daum C."/>
            <person name="Floudas D."/>
            <person name="Sun H."/>
            <person name="Yadav J.S."/>
            <person name="Pangilinan J."/>
            <person name="Larsson K.H."/>
            <person name="Matsuura K."/>
            <person name="Barry K."/>
            <person name="Labutti K."/>
            <person name="Kuo R."/>
            <person name="Ohm R.A."/>
            <person name="Bhattacharya S.S."/>
            <person name="Shirouzu T."/>
            <person name="Yoshinaga Y."/>
            <person name="Martin F.M."/>
            <person name="Grigoriev I.V."/>
            <person name="Hibbett D.S."/>
        </authorList>
    </citation>
    <scope>NUCLEOTIDE SEQUENCE [LARGE SCALE GENOMIC DNA]</scope>
    <source>
        <strain evidence="1 2">CBS 109695</strain>
    </source>
</reference>
<dbReference type="EMBL" id="KV417562">
    <property type="protein sequence ID" value="KZP19566.1"/>
    <property type="molecule type" value="Genomic_DNA"/>
</dbReference>
<dbReference type="OrthoDB" id="2750929at2759"/>
<evidence type="ECO:0000313" key="1">
    <source>
        <dbReference type="EMBL" id="KZP19566.1"/>
    </source>
</evidence>
<name>A0A166I8V3_9AGAM</name>
<accession>A0A166I8V3</accession>
<sequence>MVTPVSTIKPEFAYRIPLPQEGELLMRYTRQQKGMDGRVARTLDPRPWTLAACTTKHPVLQAILRGETVR</sequence>
<gene>
    <name evidence="1" type="ORF">FIBSPDRAFT_862481</name>
</gene>
<keyword evidence="2" id="KW-1185">Reference proteome</keyword>
<proteinExistence type="predicted"/>